<dbReference type="Pfam" id="PF02836">
    <property type="entry name" value="Glyco_hydro_2_C"/>
    <property type="match status" value="1"/>
</dbReference>
<organism evidence="9 10">
    <name type="scientific">Granulicella rosea</name>
    <dbReference type="NCBI Taxonomy" id="474952"/>
    <lineage>
        <taxon>Bacteria</taxon>
        <taxon>Pseudomonadati</taxon>
        <taxon>Acidobacteriota</taxon>
        <taxon>Terriglobia</taxon>
        <taxon>Terriglobales</taxon>
        <taxon>Acidobacteriaceae</taxon>
        <taxon>Granulicella</taxon>
    </lineage>
</organism>
<keyword evidence="3" id="KW-0326">Glycosidase</keyword>
<dbReference type="Gene3D" id="3.20.20.80">
    <property type="entry name" value="Glycosidases"/>
    <property type="match status" value="1"/>
</dbReference>
<dbReference type="InterPro" id="IPR006103">
    <property type="entry name" value="Glyco_hydro_2_cat"/>
</dbReference>
<dbReference type="GO" id="GO:0004553">
    <property type="term" value="F:hydrolase activity, hydrolyzing O-glycosyl compounds"/>
    <property type="evidence" value="ECO:0007669"/>
    <property type="project" value="InterPro"/>
</dbReference>
<dbReference type="Gene3D" id="2.60.120.260">
    <property type="entry name" value="Galactose-binding domain-like"/>
    <property type="match status" value="1"/>
</dbReference>
<evidence type="ECO:0000256" key="2">
    <source>
        <dbReference type="ARBA" id="ARBA00022801"/>
    </source>
</evidence>
<dbReference type="InterPro" id="IPR041351">
    <property type="entry name" value="Ig_GlcNase"/>
</dbReference>
<evidence type="ECO:0000259" key="6">
    <source>
        <dbReference type="Pfam" id="PF02836"/>
    </source>
</evidence>
<evidence type="ECO:0000259" key="8">
    <source>
        <dbReference type="Pfam" id="PF22666"/>
    </source>
</evidence>
<dbReference type="AlphaFoldDB" id="A0A239EC68"/>
<dbReference type="SUPFAM" id="SSF49899">
    <property type="entry name" value="Concanavalin A-like lectins/glucanases"/>
    <property type="match status" value="1"/>
</dbReference>
<dbReference type="Pfam" id="PF22666">
    <property type="entry name" value="Glyco_hydro_2_N2"/>
    <property type="match status" value="1"/>
</dbReference>
<sequence length="1165" mass="129158">MLRHRYLATIVAFVTPFAQVTYAQTQTPPPQVGPYLAHILPGGPALSKQMPVDIVQPKGWTEWAWVQLEPLAPLQTATIAGIGKPANGFVAPLLLTAGHAAVRATSGKICEDPSVLTPSAWHLIASVYHDEKLDLLVDGEPACSMSMEFGQDSNELTLGPTPVSVQETRFDGKIAFGAIAGALGTDEIRTLYRHGPQLGAGVFEENAKSWHLQTKQQLGYIAPQPPEMMPHGSLHLAPVERPVPIAKSSLLAEPDGSWQIAANWKLLYDVAVPANSLSGLVVSKPGFDDRTWLRATEPGTVLTTLVDRGIFPDPTFGLNNLSIPESLNKQQYWYRVEFESPSRSTARRQLVFAGINYEAEIWLNGQRLGSIRGAFNRGVFDVSGKLKAGHNALAVLVSPPPHPGIPQEASLLAGPGENGGIMAIDGPTFICSEGWDWLPAIRDRETGIWQPVILRNSGEIQLGDPQVTTTLPLPDISTADVSIRVPARNIADTTQNVSLVAEFEGVSLRLPISIKPGTKEIVLDKERFPQLHLLHPRLWWPNGYGSPDLYHLKLHIESAGIVEDSRTVTFGIREVSYELSLFDAAGRLDRVEALPQRTMAKKFNPVLVNHEALRQTEGGWAATIDPRAEATDSILPVKNEPGMTDLVIKVNGVRIAARGGNWGLDDAMKRVTRDRLEPYFRLHREANLNIIRNWVGQNTEEVFYQLADEYGLMVWNDFWESTQNYNAEADDTKLFLDNARDTVQRFRNHPSIVLWCGRNEGVPQPVLNRGLIDIFAQEDGARLYLPSSIAINLRPSGPYSWTDPQLYFTRSNRGFSVELGISSFPTREAFMSSMPTADQWPISDNWAYHDWHQQAGGDTHELMKEMERQFGPSTSLNEFERRIQMFNLVDHQAIFEGFYQHLWRPNSGRMIWMTHPSWPSVMWQMYSSDYDTQASFYAIRRANAPLHVQMDPSDGTIAIVNTTRTEENGLHVLAAAYSLSNQRLAQLSKVLHADSDATTEAGQLDLPAIFKNADVALIRLELRDANEALLADNFYWLGPKSASYRKLLDLPENTLAVQTRELAAETHETAKERVITVTLSNHQSTAALAIKATLERGDGSRVLPAYYSDNYVSLLPGESRTVSIHFSNVPPDSTGLKIGVRGWNVRESTVAVTSTVQLNSKAGAR</sequence>
<dbReference type="InterPro" id="IPR013783">
    <property type="entry name" value="Ig-like_fold"/>
</dbReference>
<feature type="signal peptide" evidence="4">
    <location>
        <begin position="1"/>
        <end position="23"/>
    </location>
</feature>
<dbReference type="SUPFAM" id="SSF51445">
    <property type="entry name" value="(Trans)glycosidases"/>
    <property type="match status" value="1"/>
</dbReference>
<keyword evidence="2 9" id="KW-0378">Hydrolase</keyword>
<evidence type="ECO:0000256" key="1">
    <source>
        <dbReference type="ARBA" id="ARBA00007401"/>
    </source>
</evidence>
<protein>
    <submittedName>
        <fullName evidence="9">Glycosyl hydrolases family 2, sugar binding domain</fullName>
    </submittedName>
</protein>
<dbReference type="Pfam" id="PF18368">
    <property type="entry name" value="Ig_GlcNase"/>
    <property type="match status" value="1"/>
</dbReference>
<dbReference type="InterPro" id="IPR036156">
    <property type="entry name" value="Beta-gal/glucu_dom_sf"/>
</dbReference>
<feature type="domain" description="Exo-beta-D-glucosaminidase Ig-fold" evidence="7">
    <location>
        <begin position="1033"/>
        <end position="1145"/>
    </location>
</feature>
<dbReference type="InterPro" id="IPR006102">
    <property type="entry name" value="Ig-like_GH2"/>
</dbReference>
<dbReference type="InterPro" id="IPR017853">
    <property type="entry name" value="GH"/>
</dbReference>
<keyword evidence="4" id="KW-0732">Signal</keyword>
<feature type="domain" description="Glycoside hydrolase family 2 immunoglobulin-like beta-sandwich" evidence="5">
    <location>
        <begin position="464"/>
        <end position="573"/>
    </location>
</feature>
<evidence type="ECO:0000259" key="7">
    <source>
        <dbReference type="Pfam" id="PF18368"/>
    </source>
</evidence>
<dbReference type="SUPFAM" id="SSF49785">
    <property type="entry name" value="Galactose-binding domain-like"/>
    <property type="match status" value="1"/>
</dbReference>
<evidence type="ECO:0000313" key="9">
    <source>
        <dbReference type="EMBL" id="SNS41492.1"/>
    </source>
</evidence>
<dbReference type="InterPro" id="IPR043534">
    <property type="entry name" value="EBDG/EBM"/>
</dbReference>
<gene>
    <name evidence="9" type="ORF">SAMN05421770_101873</name>
</gene>
<dbReference type="GO" id="GO:0005975">
    <property type="term" value="P:carbohydrate metabolic process"/>
    <property type="evidence" value="ECO:0007669"/>
    <property type="project" value="InterPro"/>
</dbReference>
<accession>A0A239EC68</accession>
<evidence type="ECO:0000256" key="3">
    <source>
        <dbReference type="ARBA" id="ARBA00023295"/>
    </source>
</evidence>
<dbReference type="PANTHER" id="PTHR43536:SF1">
    <property type="entry name" value="MANNOSYLGLYCOPROTEIN ENDO-BETA-MANNOSIDASE"/>
    <property type="match status" value="1"/>
</dbReference>
<evidence type="ECO:0000259" key="5">
    <source>
        <dbReference type="Pfam" id="PF00703"/>
    </source>
</evidence>
<feature type="domain" description="Beta-mannosidase-like galactose-binding" evidence="8">
    <location>
        <begin position="289"/>
        <end position="450"/>
    </location>
</feature>
<evidence type="ECO:0000313" key="10">
    <source>
        <dbReference type="Proteomes" id="UP000198356"/>
    </source>
</evidence>
<name>A0A239EC68_9BACT</name>
<dbReference type="EMBL" id="FZOU01000001">
    <property type="protein sequence ID" value="SNS41492.1"/>
    <property type="molecule type" value="Genomic_DNA"/>
</dbReference>
<dbReference type="InterPro" id="IPR054593">
    <property type="entry name" value="Beta-mannosidase-like_N2"/>
</dbReference>
<proteinExistence type="inferred from homology"/>
<reference evidence="9 10" key="1">
    <citation type="submission" date="2017-06" db="EMBL/GenBank/DDBJ databases">
        <authorList>
            <person name="Kim H.J."/>
            <person name="Triplett B.A."/>
        </authorList>
    </citation>
    <scope>NUCLEOTIDE SEQUENCE [LARGE SCALE GENOMIC DNA]</scope>
    <source>
        <strain evidence="9 10">DSM 18704</strain>
    </source>
</reference>
<feature type="domain" description="Glycoside hydrolase family 2 catalytic" evidence="6">
    <location>
        <begin position="645"/>
        <end position="762"/>
    </location>
</feature>
<comment type="similarity">
    <text evidence="1">Belongs to the glycosyl hydrolase 2 family.</text>
</comment>
<dbReference type="Proteomes" id="UP000198356">
    <property type="component" value="Unassembled WGS sequence"/>
</dbReference>
<dbReference type="InterPro" id="IPR013320">
    <property type="entry name" value="ConA-like_dom_sf"/>
</dbReference>
<dbReference type="SUPFAM" id="SSF49303">
    <property type="entry name" value="beta-Galactosidase/glucuronidase domain"/>
    <property type="match status" value="3"/>
</dbReference>
<dbReference type="PANTHER" id="PTHR43536">
    <property type="entry name" value="MANNOSYLGLYCOPROTEIN ENDO-BETA-MANNOSIDASE"/>
    <property type="match status" value="1"/>
</dbReference>
<dbReference type="Gene3D" id="2.60.40.10">
    <property type="entry name" value="Immunoglobulins"/>
    <property type="match status" value="3"/>
</dbReference>
<keyword evidence="10" id="KW-1185">Reference proteome</keyword>
<feature type="chain" id="PRO_5013235218" evidence="4">
    <location>
        <begin position="24"/>
        <end position="1165"/>
    </location>
</feature>
<dbReference type="Pfam" id="PF00703">
    <property type="entry name" value="Glyco_hydro_2"/>
    <property type="match status" value="1"/>
</dbReference>
<dbReference type="InterPro" id="IPR008979">
    <property type="entry name" value="Galactose-bd-like_sf"/>
</dbReference>
<evidence type="ECO:0000256" key="4">
    <source>
        <dbReference type="SAM" id="SignalP"/>
    </source>
</evidence>
<dbReference type="OrthoDB" id="9801077at2"/>